<accession>A0ABZ2QX69</accession>
<evidence type="ECO:0000313" key="7">
    <source>
        <dbReference type="Proteomes" id="UP001626628"/>
    </source>
</evidence>
<feature type="domain" description="HTH tetR-type" evidence="5">
    <location>
        <begin position="20"/>
        <end position="80"/>
    </location>
</feature>
<keyword evidence="1" id="KW-0805">Transcription regulation</keyword>
<protein>
    <submittedName>
        <fullName evidence="6">TetR/AcrR family transcriptional regulator</fullName>
    </submittedName>
</protein>
<proteinExistence type="predicted"/>
<dbReference type="Proteomes" id="UP001626628">
    <property type="component" value="Chromosome"/>
</dbReference>
<dbReference type="InterPro" id="IPR001647">
    <property type="entry name" value="HTH_TetR"/>
</dbReference>
<dbReference type="PRINTS" id="PR00455">
    <property type="entry name" value="HTHTETR"/>
</dbReference>
<evidence type="ECO:0000259" key="5">
    <source>
        <dbReference type="PROSITE" id="PS50977"/>
    </source>
</evidence>
<sequence length="224" mass="24177">MSSESDEPVRQRLTRAEAKARTRRLLLDAAARVFARKGFTGASVEEIAETAGFSIGALYSNFNGKEALFLELMAERGLGRVAEAAQTLDRHEAGTGEAAAELGRLLVHVADKDIDFAPLQAEFWLYAVRNPHVLDTMAGALRAPRQELEGLVATWLTEQGAPSEVGADAVATVVAALFQGLVRLRRVDPDSVPEELFGQALRWLFTGIGAAPDRDRPAPEEPAS</sequence>
<organism evidence="6 7">
    <name type="scientific">Streptomyces sirii</name>
    <dbReference type="NCBI Taxonomy" id="3127701"/>
    <lineage>
        <taxon>Bacteria</taxon>
        <taxon>Bacillati</taxon>
        <taxon>Actinomycetota</taxon>
        <taxon>Actinomycetes</taxon>
        <taxon>Kitasatosporales</taxon>
        <taxon>Streptomycetaceae</taxon>
        <taxon>Streptomyces</taxon>
    </lineage>
</organism>
<dbReference type="SUPFAM" id="SSF48498">
    <property type="entry name" value="Tetracyclin repressor-like, C-terminal domain"/>
    <property type="match status" value="1"/>
</dbReference>
<dbReference type="InterPro" id="IPR050109">
    <property type="entry name" value="HTH-type_TetR-like_transc_reg"/>
</dbReference>
<feature type="DNA-binding region" description="H-T-H motif" evidence="4">
    <location>
        <begin position="43"/>
        <end position="62"/>
    </location>
</feature>
<evidence type="ECO:0000313" key="6">
    <source>
        <dbReference type="EMBL" id="WXK80985.1"/>
    </source>
</evidence>
<evidence type="ECO:0000256" key="3">
    <source>
        <dbReference type="ARBA" id="ARBA00023163"/>
    </source>
</evidence>
<gene>
    <name evidence="6" type="ORF">WAB15_36045</name>
</gene>
<dbReference type="EMBL" id="CP147982">
    <property type="protein sequence ID" value="WXK80985.1"/>
    <property type="molecule type" value="Genomic_DNA"/>
</dbReference>
<evidence type="ECO:0000256" key="2">
    <source>
        <dbReference type="ARBA" id="ARBA00023125"/>
    </source>
</evidence>
<dbReference type="Gene3D" id="1.10.357.10">
    <property type="entry name" value="Tetracycline Repressor, domain 2"/>
    <property type="match status" value="1"/>
</dbReference>
<dbReference type="SUPFAM" id="SSF46689">
    <property type="entry name" value="Homeodomain-like"/>
    <property type="match status" value="1"/>
</dbReference>
<dbReference type="InterPro" id="IPR036271">
    <property type="entry name" value="Tet_transcr_reg_TetR-rel_C_sf"/>
</dbReference>
<keyword evidence="3" id="KW-0804">Transcription</keyword>
<dbReference type="PROSITE" id="PS50977">
    <property type="entry name" value="HTH_TETR_2"/>
    <property type="match status" value="1"/>
</dbReference>
<dbReference type="PANTHER" id="PTHR30055">
    <property type="entry name" value="HTH-TYPE TRANSCRIPTIONAL REGULATOR RUTR"/>
    <property type="match status" value="1"/>
</dbReference>
<evidence type="ECO:0000256" key="1">
    <source>
        <dbReference type="ARBA" id="ARBA00023015"/>
    </source>
</evidence>
<name>A0ABZ2QX69_9ACTN</name>
<reference evidence="6 7" key="1">
    <citation type="submission" date="2024-03" db="EMBL/GenBank/DDBJ databases">
        <title>The complete genome of Streptomyces sirii sp.nov.</title>
        <authorList>
            <person name="Zakalyukina Y.V."/>
            <person name="Belik A.R."/>
            <person name="Biryukov M.V."/>
            <person name="Baturina O.A."/>
            <person name="Kabilov M.R."/>
        </authorList>
    </citation>
    <scope>NUCLEOTIDE SEQUENCE [LARGE SCALE GENOMIC DNA]</scope>
    <source>
        <strain evidence="6 7">BP-8</strain>
    </source>
</reference>
<dbReference type="PANTHER" id="PTHR30055:SF234">
    <property type="entry name" value="HTH-TYPE TRANSCRIPTIONAL REGULATOR BETI"/>
    <property type="match status" value="1"/>
</dbReference>
<keyword evidence="2 4" id="KW-0238">DNA-binding</keyword>
<keyword evidence="7" id="KW-1185">Reference proteome</keyword>
<evidence type="ECO:0000256" key="4">
    <source>
        <dbReference type="PROSITE-ProRule" id="PRU00335"/>
    </source>
</evidence>
<dbReference type="RefSeq" id="WP_407288874.1">
    <property type="nucleotide sequence ID" value="NZ_CP147982.1"/>
</dbReference>
<dbReference type="Pfam" id="PF00440">
    <property type="entry name" value="TetR_N"/>
    <property type="match status" value="1"/>
</dbReference>
<dbReference type="InterPro" id="IPR009057">
    <property type="entry name" value="Homeodomain-like_sf"/>
</dbReference>